<sequence>MSRIPSSGASTRPPSVHSLSLSTTSDPSSTEVDVLLLGSGWTGAFLLPELQAQDISFAYTNRSGVKDDSLPISKRPIKWTCPNGGESRLSWRKAVRALPSAKLVVVVMALKDEGAARELAVDYEAVLHERGIDSKTKWCILSSTGAWGAGIHTSTSPLNTPSPRSASEARLLSTLKAQVTVLHLAGLYGGSSRHPLNWLPKVADTREKLREKTSLHLIHGKDVAQAVVGVYSQLNSSDGVWGKRWIVTDGKTYDWWKLASELPSRARTDYAGWVKEFQAEYQVKTLPRAFASTPEQLPPRFLDRALHTDDFWKVIGKSPLAGSADSTDLPISPVTGLPVNTAALTSNDGEKGSFAPSSAAQPFAPTISKRQIDDLISCLKHEISREEKFPLPTLLEGTNFSRFGLTHEKFLHLRKSWLEYLTASNNGSSQTPTWASDWKEISSLQHFLYPLPDLLTASDVYNTQAGLHFVRVSPSASTRAQRRVIPLIFISGWPSTCFEHLNVAQSLANPGVDVPLSTPAFDCILPSHPGYLWSGSPTVDYDEATGKSTNRFTGPDDDLLVADMADLLDQLMVDLGFGKTSEGKGGYSLQGTDWGTFVGREMAARHKNNVLSCHFNFLPSPPPRLQPSLLPKTLVDFASSKSSLVDTIASLPRKVSAGHFATSGNPTHLPEHISNILGLPHKLSEKDAQKVARGLEFQTSGSAYSNFHRTRPGTLGEIMHSSPSALLAWIGEKYLAWTDADPTPQEIALILTLWFTTSTMARSIWPYRNRPPGGQLEWAGRREFFISQPTGYSDFPFELIPMPLEWVKGTANVVWHKEHEKGGHFACEERPVEMVCDLRDFFSKY</sequence>
<protein>
    <submittedName>
        <fullName evidence="5">Alpha/beta-hydrolase</fullName>
    </submittedName>
</protein>
<dbReference type="EMBL" id="KZ819340">
    <property type="protein sequence ID" value="PWN17752.1"/>
    <property type="molecule type" value="Genomic_DNA"/>
</dbReference>
<dbReference type="STRING" id="1684307.A0A316TW64"/>
<dbReference type="PANTHER" id="PTHR21661">
    <property type="entry name" value="EPOXIDE HYDROLASE 1-RELATED"/>
    <property type="match status" value="1"/>
</dbReference>
<proteinExistence type="inferred from homology"/>
<comment type="similarity">
    <text evidence="1">Belongs to the peptidase S33 family.</text>
</comment>
<evidence type="ECO:0000256" key="1">
    <source>
        <dbReference type="ARBA" id="ARBA00010088"/>
    </source>
</evidence>
<reference evidence="5 6" key="1">
    <citation type="journal article" date="2018" name="Mol. Biol. Evol.">
        <title>Broad Genomic Sampling Reveals a Smut Pathogenic Ancestry of the Fungal Clade Ustilaginomycotina.</title>
        <authorList>
            <person name="Kijpornyongpan T."/>
            <person name="Mondo S.J."/>
            <person name="Barry K."/>
            <person name="Sandor L."/>
            <person name="Lee J."/>
            <person name="Lipzen A."/>
            <person name="Pangilinan J."/>
            <person name="LaButti K."/>
            <person name="Hainaut M."/>
            <person name="Henrissat B."/>
            <person name="Grigoriev I.V."/>
            <person name="Spatafora J.W."/>
            <person name="Aime M.C."/>
        </authorList>
    </citation>
    <scope>NUCLEOTIDE SEQUENCE [LARGE SCALE GENOMIC DNA]</scope>
    <source>
        <strain evidence="5 6">MCA 4718</strain>
    </source>
</reference>
<keyword evidence="6" id="KW-1185">Reference proteome</keyword>
<dbReference type="Gene3D" id="3.40.50.720">
    <property type="entry name" value="NAD(P)-binding Rossmann-like Domain"/>
    <property type="match status" value="1"/>
</dbReference>
<evidence type="ECO:0000313" key="6">
    <source>
        <dbReference type="Proteomes" id="UP000245942"/>
    </source>
</evidence>
<name>A0A316TW64_9BASI</name>
<feature type="compositionally biased region" description="Low complexity" evidence="3">
    <location>
        <begin position="18"/>
        <end position="28"/>
    </location>
</feature>
<evidence type="ECO:0000256" key="2">
    <source>
        <dbReference type="ARBA" id="ARBA00022801"/>
    </source>
</evidence>
<evidence type="ECO:0000313" key="5">
    <source>
        <dbReference type="EMBL" id="PWN17752.1"/>
    </source>
</evidence>
<dbReference type="SUPFAM" id="SSF53474">
    <property type="entry name" value="alpha/beta-Hydrolases"/>
    <property type="match status" value="1"/>
</dbReference>
<dbReference type="RefSeq" id="XP_025344912.1">
    <property type="nucleotide sequence ID" value="XM_025493455.1"/>
</dbReference>
<dbReference type="Pfam" id="PF06441">
    <property type="entry name" value="EHN"/>
    <property type="match status" value="1"/>
</dbReference>
<accession>A0A316TW64</accession>
<evidence type="ECO:0000259" key="4">
    <source>
        <dbReference type="Pfam" id="PF06441"/>
    </source>
</evidence>
<dbReference type="GeneID" id="37015189"/>
<dbReference type="GO" id="GO:0097176">
    <property type="term" value="P:epoxide metabolic process"/>
    <property type="evidence" value="ECO:0007669"/>
    <property type="project" value="TreeGrafter"/>
</dbReference>
<dbReference type="Gene3D" id="3.40.50.1820">
    <property type="entry name" value="alpha/beta hydrolase"/>
    <property type="match status" value="1"/>
</dbReference>
<feature type="compositionally biased region" description="Polar residues" evidence="3">
    <location>
        <begin position="1"/>
        <end position="13"/>
    </location>
</feature>
<dbReference type="InterPro" id="IPR029058">
    <property type="entry name" value="AB_hydrolase_fold"/>
</dbReference>
<dbReference type="PANTHER" id="PTHR21661:SF39">
    <property type="entry name" value="HYDROLASE, PUTATIVE (AFU_ORTHOLOGUE AFUA_3G08960)-RELATED"/>
    <property type="match status" value="1"/>
</dbReference>
<gene>
    <name evidence="5" type="ORF">BCV69DRAFT_285633</name>
</gene>
<organism evidence="5 6">
    <name type="scientific">Pseudomicrostroma glucosiphilum</name>
    <dbReference type="NCBI Taxonomy" id="1684307"/>
    <lineage>
        <taxon>Eukaryota</taxon>
        <taxon>Fungi</taxon>
        <taxon>Dikarya</taxon>
        <taxon>Basidiomycota</taxon>
        <taxon>Ustilaginomycotina</taxon>
        <taxon>Exobasidiomycetes</taxon>
        <taxon>Microstromatales</taxon>
        <taxon>Microstromatales incertae sedis</taxon>
        <taxon>Pseudomicrostroma</taxon>
    </lineage>
</organism>
<keyword evidence="2 5" id="KW-0378">Hydrolase</keyword>
<dbReference type="SUPFAM" id="SSF51735">
    <property type="entry name" value="NAD(P)-binding Rossmann-fold domains"/>
    <property type="match status" value="1"/>
</dbReference>
<dbReference type="Proteomes" id="UP000245942">
    <property type="component" value="Unassembled WGS sequence"/>
</dbReference>
<dbReference type="InterPro" id="IPR010497">
    <property type="entry name" value="Epoxide_hydro_N"/>
</dbReference>
<dbReference type="OrthoDB" id="7130006at2759"/>
<feature type="domain" description="Epoxide hydrolase N-terminal" evidence="4">
    <location>
        <begin position="361"/>
        <end position="499"/>
    </location>
</feature>
<dbReference type="GO" id="GO:0004301">
    <property type="term" value="F:epoxide hydrolase activity"/>
    <property type="evidence" value="ECO:0007669"/>
    <property type="project" value="TreeGrafter"/>
</dbReference>
<feature type="region of interest" description="Disordered" evidence="3">
    <location>
        <begin position="1"/>
        <end position="28"/>
    </location>
</feature>
<dbReference type="InterPro" id="IPR036291">
    <property type="entry name" value="NAD(P)-bd_dom_sf"/>
</dbReference>
<dbReference type="AlphaFoldDB" id="A0A316TW64"/>
<evidence type="ECO:0000256" key="3">
    <source>
        <dbReference type="SAM" id="MobiDB-lite"/>
    </source>
</evidence>